<dbReference type="OrthoDB" id="3241054at2759"/>
<evidence type="ECO:0000313" key="2">
    <source>
        <dbReference type="EMBL" id="OAV99096.1"/>
    </source>
</evidence>
<dbReference type="PANTHER" id="PTHR34618:SF1">
    <property type="entry name" value="SECRETED PROTEIN"/>
    <property type="match status" value="1"/>
</dbReference>
<evidence type="ECO:0000313" key="4">
    <source>
        <dbReference type="Proteomes" id="UP000005240"/>
    </source>
</evidence>
<dbReference type="Pfam" id="PF11327">
    <property type="entry name" value="Egh16-like"/>
    <property type="match status" value="1"/>
</dbReference>
<dbReference type="Proteomes" id="UP000005240">
    <property type="component" value="Unassembled WGS sequence"/>
</dbReference>
<dbReference type="VEuPathDB" id="FungiDB:PTTG_02374"/>
<protein>
    <submittedName>
        <fullName evidence="2 3">Uncharacterized protein</fullName>
    </submittedName>
</protein>
<keyword evidence="1" id="KW-0812">Transmembrane</keyword>
<organism evidence="2">
    <name type="scientific">Puccinia triticina (isolate 1-1 / race 1 (BBBD))</name>
    <name type="common">Brown leaf rust fungus</name>
    <dbReference type="NCBI Taxonomy" id="630390"/>
    <lineage>
        <taxon>Eukaryota</taxon>
        <taxon>Fungi</taxon>
        <taxon>Dikarya</taxon>
        <taxon>Basidiomycota</taxon>
        <taxon>Pucciniomycotina</taxon>
        <taxon>Pucciniomycetes</taxon>
        <taxon>Pucciniales</taxon>
        <taxon>Pucciniaceae</taxon>
        <taxon>Puccinia</taxon>
    </lineage>
</organism>
<keyword evidence="1" id="KW-1133">Transmembrane helix</keyword>
<reference evidence="2" key="1">
    <citation type="submission" date="2009-11" db="EMBL/GenBank/DDBJ databases">
        <authorList>
            <consortium name="The Broad Institute Genome Sequencing Platform"/>
            <person name="Ward D."/>
            <person name="Feldgarden M."/>
            <person name="Earl A."/>
            <person name="Young S.K."/>
            <person name="Zeng Q."/>
            <person name="Koehrsen M."/>
            <person name="Alvarado L."/>
            <person name="Berlin A."/>
            <person name="Bochicchio J."/>
            <person name="Borenstein D."/>
            <person name="Chapman S.B."/>
            <person name="Chen Z."/>
            <person name="Engels R."/>
            <person name="Freedman E."/>
            <person name="Gellesch M."/>
            <person name="Goldberg J."/>
            <person name="Griggs A."/>
            <person name="Gujja S."/>
            <person name="Heilman E."/>
            <person name="Heiman D."/>
            <person name="Hepburn T."/>
            <person name="Howarth C."/>
            <person name="Jen D."/>
            <person name="Larson L."/>
            <person name="Lewis B."/>
            <person name="Mehta T."/>
            <person name="Park D."/>
            <person name="Pearson M."/>
            <person name="Roberts A."/>
            <person name="Saif S."/>
            <person name="Shea T."/>
            <person name="Shenoy N."/>
            <person name="Sisk P."/>
            <person name="Stolte C."/>
            <person name="Sykes S."/>
            <person name="Thomson T."/>
            <person name="Walk T."/>
            <person name="White J."/>
            <person name="Yandava C."/>
            <person name="Izard J."/>
            <person name="Baranova O.V."/>
            <person name="Blanton J.M."/>
            <person name="Tanner A.C."/>
            <person name="Dewhirst F.E."/>
            <person name="Haas B."/>
            <person name="Nusbaum C."/>
            <person name="Birren B."/>
        </authorList>
    </citation>
    <scope>NUCLEOTIDE SEQUENCE [LARGE SCALE GENOMIC DNA]</scope>
    <source>
        <strain evidence="2">1-1 BBBD Race 1</strain>
    </source>
</reference>
<reference evidence="3" key="4">
    <citation type="submission" date="2025-05" db="UniProtKB">
        <authorList>
            <consortium name="EnsemblFungi"/>
        </authorList>
    </citation>
    <scope>IDENTIFICATION</scope>
    <source>
        <strain evidence="3">isolate 1-1 / race 1 (BBBD)</strain>
    </source>
</reference>
<gene>
    <name evidence="2" type="ORF">PTTG_02374</name>
</gene>
<dbReference type="STRING" id="630390.A0A180H250"/>
<accession>A0A180H250</accession>
<dbReference type="InterPro" id="IPR021476">
    <property type="entry name" value="Egh16-like"/>
</dbReference>
<reference evidence="3 4" key="3">
    <citation type="journal article" date="2017" name="G3 (Bethesda)">
        <title>Comparative analysis highlights variable genome content of wheat rusts and divergence of the mating loci.</title>
        <authorList>
            <person name="Cuomo C.A."/>
            <person name="Bakkeren G."/>
            <person name="Khalil H.B."/>
            <person name="Panwar V."/>
            <person name="Joly D."/>
            <person name="Linning R."/>
            <person name="Sakthikumar S."/>
            <person name="Song X."/>
            <person name="Adiconis X."/>
            <person name="Fan L."/>
            <person name="Goldberg J.M."/>
            <person name="Levin J.Z."/>
            <person name="Young S."/>
            <person name="Zeng Q."/>
            <person name="Anikster Y."/>
            <person name="Bruce M."/>
            <person name="Wang M."/>
            <person name="Yin C."/>
            <person name="McCallum B."/>
            <person name="Szabo L.J."/>
            <person name="Hulbert S."/>
            <person name="Chen X."/>
            <person name="Fellers J.P."/>
        </authorList>
    </citation>
    <scope>NUCLEOTIDE SEQUENCE</scope>
    <source>
        <strain evidence="4">Isolate 1-1 / race 1 (BBBD)</strain>
        <strain evidence="3">isolate 1-1 / race 1 (BBBD)</strain>
    </source>
</reference>
<dbReference type="EnsemblFungi" id="PTTG_02374-t43_1">
    <property type="protein sequence ID" value="PTTG_02374-t43_1-p1"/>
    <property type="gene ID" value="PTTG_02374"/>
</dbReference>
<proteinExistence type="predicted"/>
<evidence type="ECO:0000256" key="1">
    <source>
        <dbReference type="SAM" id="Phobius"/>
    </source>
</evidence>
<dbReference type="PANTHER" id="PTHR34618">
    <property type="entry name" value="SURFACE PROTEIN MAS1, PUTATIVE-RELATED"/>
    <property type="match status" value="1"/>
</dbReference>
<sequence length="410" mass="44129">MGIDSKIKPSAQHFLTIVCVNILTFYLTASLCVSLRYFRPHIFHACIQSETQLQIFINLKFLKSQALLSVVTFFDYRLNRSHPQSLHILSASSSDIMISASKLLAPLLGVAIFLQPVLGHCKIVTVASTLSAPGPKSHGFGVDLHGRYPWAVGQPGDAGADAVFFTPHVEYVANPQYPCGKLVTLPKGLDIKSHMAQAEAAGVATTAADGSFEALIFQVNRDGGGSCTCEFDPSGTATSWNRCKTLVNPPGIQGMWQSDRTNHTAKFQMPSSAVCQGGVFKDKCLMRIRCGWKLRFGGCFALKTPSSPRPLQLKVVGGGSSPASASIDSLAQKVFNTMQAKGALQPLGGTKPVLKHHRSIDVESRSTQRSAPVDAIAQKVILLIKQHQMKVVQPKAVMVAKSYSSSSSYG</sequence>
<dbReference type="AlphaFoldDB" id="A0A180H250"/>
<keyword evidence="1" id="KW-0472">Membrane</keyword>
<feature type="transmembrane region" description="Helical" evidence="1">
    <location>
        <begin position="14"/>
        <end position="38"/>
    </location>
</feature>
<keyword evidence="4" id="KW-1185">Reference proteome</keyword>
<evidence type="ECO:0000313" key="3">
    <source>
        <dbReference type="EnsemblFungi" id="PTTG_02374-t43_1-p1"/>
    </source>
</evidence>
<reference evidence="2" key="2">
    <citation type="submission" date="2016-05" db="EMBL/GenBank/DDBJ databases">
        <title>Comparative analysis highlights variable genome content of wheat rusts and divergence of the mating loci.</title>
        <authorList>
            <person name="Cuomo C.A."/>
            <person name="Bakkeren G."/>
            <person name="Szabo L."/>
            <person name="Khalil H."/>
            <person name="Joly D."/>
            <person name="Goldberg J."/>
            <person name="Young S."/>
            <person name="Zeng Q."/>
            <person name="Fellers J."/>
        </authorList>
    </citation>
    <scope>NUCLEOTIDE SEQUENCE [LARGE SCALE GENOMIC DNA]</scope>
    <source>
        <strain evidence="2">1-1 BBBD Race 1</strain>
    </source>
</reference>
<dbReference type="EMBL" id="ADAS02000004">
    <property type="protein sequence ID" value="OAV99096.1"/>
    <property type="molecule type" value="Genomic_DNA"/>
</dbReference>
<name>A0A180H250_PUCT1</name>